<sequence>MSLVSQMRGFIFLYFKSSRPSSIKPLTAYLYKPFKRYGSEGASNKDQNISSLHPERHGRAPSIAEEFERVAEEKLRAAGQGVGSQTKDKVYDGAEESTRGGSNVDSVKNRFEEHEQGADYRGKGD</sequence>
<proteinExistence type="predicted"/>
<evidence type="ECO:0000313" key="2">
    <source>
        <dbReference type="EMBL" id="ESR65683.1"/>
    </source>
</evidence>
<feature type="compositionally biased region" description="Basic and acidic residues" evidence="1">
    <location>
        <begin position="86"/>
        <end position="98"/>
    </location>
</feature>
<feature type="compositionally biased region" description="Basic and acidic residues" evidence="1">
    <location>
        <begin position="66"/>
        <end position="76"/>
    </location>
</feature>
<dbReference type="Proteomes" id="UP000030687">
    <property type="component" value="Unassembled WGS sequence"/>
</dbReference>
<gene>
    <name evidence="2" type="ORF">CICLE_v10009911mg</name>
</gene>
<reference evidence="2 3" key="1">
    <citation type="submission" date="2013-10" db="EMBL/GenBank/DDBJ databases">
        <authorList>
            <consortium name="International Citrus Genome Consortium"/>
            <person name="Jenkins J."/>
            <person name="Schmutz J."/>
            <person name="Prochnik S."/>
            <person name="Rokhsar D."/>
            <person name="Gmitter F."/>
            <person name="Ollitrault P."/>
            <person name="Machado M."/>
            <person name="Talon M."/>
            <person name="Wincker P."/>
            <person name="Jaillon O."/>
            <person name="Morgante M."/>
        </authorList>
    </citation>
    <scope>NUCLEOTIDE SEQUENCE</scope>
    <source>
        <strain evidence="3">cv. Clemenules</strain>
    </source>
</reference>
<organism evidence="2 3">
    <name type="scientific">Citrus clementina</name>
    <name type="common">Clementine</name>
    <name type="synonym">Citrus deliciosa x Citrus sinensis</name>
    <dbReference type="NCBI Taxonomy" id="85681"/>
    <lineage>
        <taxon>Eukaryota</taxon>
        <taxon>Viridiplantae</taxon>
        <taxon>Streptophyta</taxon>
        <taxon>Embryophyta</taxon>
        <taxon>Tracheophyta</taxon>
        <taxon>Spermatophyta</taxon>
        <taxon>Magnoliopsida</taxon>
        <taxon>eudicotyledons</taxon>
        <taxon>Gunneridae</taxon>
        <taxon>Pentapetalae</taxon>
        <taxon>rosids</taxon>
        <taxon>malvids</taxon>
        <taxon>Sapindales</taxon>
        <taxon>Rutaceae</taxon>
        <taxon>Aurantioideae</taxon>
        <taxon>Citrus</taxon>
    </lineage>
</organism>
<accession>V4TYP0</accession>
<dbReference type="OMA" id="NYGQGSK"/>
<feature type="compositionally biased region" description="Polar residues" evidence="1">
    <location>
        <begin position="41"/>
        <end position="51"/>
    </location>
</feature>
<feature type="compositionally biased region" description="Basic and acidic residues" evidence="1">
    <location>
        <begin position="107"/>
        <end position="125"/>
    </location>
</feature>
<dbReference type="AlphaFoldDB" id="V4TYP0"/>
<dbReference type="EMBL" id="KI535697">
    <property type="protein sequence ID" value="ESR65683.1"/>
    <property type="molecule type" value="Genomic_DNA"/>
</dbReference>
<dbReference type="eggNOG" id="ENOG502SD0A">
    <property type="taxonomic scope" value="Eukaryota"/>
</dbReference>
<evidence type="ECO:0000313" key="3">
    <source>
        <dbReference type="Proteomes" id="UP000030687"/>
    </source>
</evidence>
<feature type="region of interest" description="Disordered" evidence="1">
    <location>
        <begin position="38"/>
        <end position="125"/>
    </location>
</feature>
<dbReference type="KEGG" id="cic:CICLE_v10009911mg"/>
<dbReference type="InParanoid" id="V4TYP0"/>
<name>V4TYP0_CITCL</name>
<evidence type="ECO:0000256" key="1">
    <source>
        <dbReference type="SAM" id="MobiDB-lite"/>
    </source>
</evidence>
<keyword evidence="3" id="KW-1185">Reference proteome</keyword>
<protein>
    <submittedName>
        <fullName evidence="2">Uncharacterized protein</fullName>
    </submittedName>
</protein>
<dbReference type="Gramene" id="ESR65683">
    <property type="protein sequence ID" value="ESR65683"/>
    <property type="gene ID" value="CICLE_v10009911mg"/>
</dbReference>
<dbReference type="OrthoDB" id="955245at2759"/>